<evidence type="ECO:0000256" key="1">
    <source>
        <dbReference type="SAM" id="MobiDB-lite"/>
    </source>
</evidence>
<evidence type="ECO:0008006" key="4">
    <source>
        <dbReference type="Google" id="ProtNLM"/>
    </source>
</evidence>
<organism evidence="2 3">
    <name type="scientific">Nonomuraea mangrovi</name>
    <dbReference type="NCBI Taxonomy" id="2316207"/>
    <lineage>
        <taxon>Bacteria</taxon>
        <taxon>Bacillati</taxon>
        <taxon>Actinomycetota</taxon>
        <taxon>Actinomycetes</taxon>
        <taxon>Streptosporangiales</taxon>
        <taxon>Streptosporangiaceae</taxon>
        <taxon>Nonomuraea</taxon>
    </lineage>
</organism>
<accession>A0ABW4TFN9</accession>
<evidence type="ECO:0000313" key="2">
    <source>
        <dbReference type="EMBL" id="MFD1940561.1"/>
    </source>
</evidence>
<sequence>MTIAPQQYDANDFLMGSGIPAAKFETIGTTVTGQISAQPEVTQQTDLDTGKPLFWDDGRPRMQLVVTVQTNLRDPEIVDDDGQRKFYVRAKLQEAVRTAVRAAKAKGLEVGGTLSITYSGDGEQTRRGFNPPKLYSATYQPPSVVAANDFLNGGQAPAQQAGGFVPANQGPAPQWATPAPQTAPAAAPAPAAWTAPPGMDPAQAAALAALTPDQRKALGY</sequence>
<reference evidence="3" key="1">
    <citation type="journal article" date="2019" name="Int. J. Syst. Evol. Microbiol.">
        <title>The Global Catalogue of Microorganisms (GCM) 10K type strain sequencing project: providing services to taxonomists for standard genome sequencing and annotation.</title>
        <authorList>
            <consortium name="The Broad Institute Genomics Platform"/>
            <consortium name="The Broad Institute Genome Sequencing Center for Infectious Disease"/>
            <person name="Wu L."/>
            <person name="Ma J."/>
        </authorList>
    </citation>
    <scope>NUCLEOTIDE SEQUENCE [LARGE SCALE GENOMIC DNA]</scope>
    <source>
        <strain evidence="3">ICMP 6774ER</strain>
    </source>
</reference>
<feature type="region of interest" description="Disordered" evidence="1">
    <location>
        <begin position="157"/>
        <end position="199"/>
    </location>
</feature>
<comment type="caution">
    <text evidence="2">The sequence shown here is derived from an EMBL/GenBank/DDBJ whole genome shotgun (WGS) entry which is preliminary data.</text>
</comment>
<proteinExistence type="predicted"/>
<gene>
    <name evidence="2" type="ORF">ACFSKW_54820</name>
</gene>
<protein>
    <recommendedName>
        <fullName evidence="4">Phage protein</fullName>
    </recommendedName>
</protein>
<evidence type="ECO:0000313" key="3">
    <source>
        <dbReference type="Proteomes" id="UP001597368"/>
    </source>
</evidence>
<dbReference type="EMBL" id="JBHUFV010000126">
    <property type="protein sequence ID" value="MFD1940561.1"/>
    <property type="molecule type" value="Genomic_DNA"/>
</dbReference>
<name>A0ABW4TFN9_9ACTN</name>
<keyword evidence="3" id="KW-1185">Reference proteome</keyword>
<dbReference type="Proteomes" id="UP001597368">
    <property type="component" value="Unassembled WGS sequence"/>
</dbReference>
<feature type="compositionally biased region" description="Low complexity" evidence="1">
    <location>
        <begin position="171"/>
        <end position="199"/>
    </location>
</feature>
<dbReference type="RefSeq" id="WP_379583870.1">
    <property type="nucleotide sequence ID" value="NZ_JBHUFV010000126.1"/>
</dbReference>